<keyword evidence="6 10" id="KW-0418">Kinase</keyword>
<protein>
    <recommendedName>
        <fullName evidence="3">histidine kinase</fullName>
        <ecNumber evidence="3">2.7.13.3</ecNumber>
    </recommendedName>
</protein>
<gene>
    <name evidence="10" type="ORF">SAMN02745691_02244</name>
</gene>
<sequence>MKTQFKKTKNQYHTALTMTIILAVILVLCYILFLLNQSIRQNIITIGIFSEQMESKDMNDSINRIMSASSPNAYLDGVASLKQAGYESSSFQLFVRHFFSGTAFFAFLFLLLVILYLLIRLRRNNAYSREVQEVVDWTNGPLSEWSEEYIFKYIPPTVIMSISSLKKQLNRQKVIHDEDTARIMEYMENISHQLKTPLAVIGATCERLCIHHPDIEERLIVCLAQTDKMAALIQDFLQLGRFDCNKQKMQFEYIPAVNLIETVINNLDIVAKKKQLEITECGEKDILWYCDIFWMEEILGNILKNCIEHSEKGAINITFGLLGSMNQIVIRDCGLGLKEGLEKKIFERYSSINRINLEGSGLGLSIAQQAMKLHFGTITASNRQEAGVEFRLSFPQLNPETIYS</sequence>
<proteinExistence type="predicted"/>
<evidence type="ECO:0000256" key="3">
    <source>
        <dbReference type="ARBA" id="ARBA00012438"/>
    </source>
</evidence>
<feature type="domain" description="Histidine kinase" evidence="9">
    <location>
        <begin position="189"/>
        <end position="398"/>
    </location>
</feature>
<keyword evidence="4" id="KW-0597">Phosphoprotein</keyword>
<dbReference type="InterPro" id="IPR036097">
    <property type="entry name" value="HisK_dim/P_sf"/>
</dbReference>
<comment type="subcellular location">
    <subcellularLocation>
        <location evidence="2">Membrane</location>
    </subcellularLocation>
</comment>
<dbReference type="PROSITE" id="PS50109">
    <property type="entry name" value="HIS_KIN"/>
    <property type="match status" value="1"/>
</dbReference>
<dbReference type="GO" id="GO:0016036">
    <property type="term" value="P:cellular response to phosphate starvation"/>
    <property type="evidence" value="ECO:0007669"/>
    <property type="project" value="TreeGrafter"/>
</dbReference>
<dbReference type="Gene3D" id="1.10.287.130">
    <property type="match status" value="1"/>
</dbReference>
<dbReference type="GO" id="GO:0000155">
    <property type="term" value="F:phosphorelay sensor kinase activity"/>
    <property type="evidence" value="ECO:0007669"/>
    <property type="project" value="InterPro"/>
</dbReference>
<keyword evidence="7" id="KW-0902">Two-component regulatory system</keyword>
<dbReference type="OrthoDB" id="9806130at2"/>
<organism evidence="10 11">
    <name type="scientific">Parasporobacterium paucivorans DSM 15970</name>
    <dbReference type="NCBI Taxonomy" id="1122934"/>
    <lineage>
        <taxon>Bacteria</taxon>
        <taxon>Bacillati</taxon>
        <taxon>Bacillota</taxon>
        <taxon>Clostridia</taxon>
        <taxon>Lachnospirales</taxon>
        <taxon>Lachnospiraceae</taxon>
        <taxon>Parasporobacterium</taxon>
    </lineage>
</organism>
<dbReference type="Pfam" id="PF02518">
    <property type="entry name" value="HATPase_c"/>
    <property type="match status" value="1"/>
</dbReference>
<evidence type="ECO:0000313" key="10">
    <source>
        <dbReference type="EMBL" id="SHJ60959.1"/>
    </source>
</evidence>
<name>A0A1M6KPR7_9FIRM</name>
<evidence type="ECO:0000256" key="6">
    <source>
        <dbReference type="ARBA" id="ARBA00022777"/>
    </source>
</evidence>
<evidence type="ECO:0000256" key="5">
    <source>
        <dbReference type="ARBA" id="ARBA00022679"/>
    </source>
</evidence>
<dbReference type="InterPro" id="IPR003594">
    <property type="entry name" value="HATPase_dom"/>
</dbReference>
<evidence type="ECO:0000256" key="2">
    <source>
        <dbReference type="ARBA" id="ARBA00004370"/>
    </source>
</evidence>
<dbReference type="SUPFAM" id="SSF55874">
    <property type="entry name" value="ATPase domain of HSP90 chaperone/DNA topoisomerase II/histidine kinase"/>
    <property type="match status" value="1"/>
</dbReference>
<dbReference type="EC" id="2.7.13.3" evidence="3"/>
<evidence type="ECO:0000256" key="4">
    <source>
        <dbReference type="ARBA" id="ARBA00022553"/>
    </source>
</evidence>
<feature type="transmembrane region" description="Helical" evidence="8">
    <location>
        <begin position="98"/>
        <end position="119"/>
    </location>
</feature>
<dbReference type="SMART" id="SM00388">
    <property type="entry name" value="HisKA"/>
    <property type="match status" value="1"/>
</dbReference>
<dbReference type="SMART" id="SM00387">
    <property type="entry name" value="HATPase_c"/>
    <property type="match status" value="1"/>
</dbReference>
<dbReference type="PANTHER" id="PTHR45453:SF1">
    <property type="entry name" value="PHOSPHATE REGULON SENSOR PROTEIN PHOR"/>
    <property type="match status" value="1"/>
</dbReference>
<evidence type="ECO:0000313" key="11">
    <source>
        <dbReference type="Proteomes" id="UP000184342"/>
    </source>
</evidence>
<dbReference type="EMBL" id="FQYT01000028">
    <property type="protein sequence ID" value="SHJ60959.1"/>
    <property type="molecule type" value="Genomic_DNA"/>
</dbReference>
<keyword evidence="11" id="KW-1185">Reference proteome</keyword>
<dbReference type="Gene3D" id="3.30.565.10">
    <property type="entry name" value="Histidine kinase-like ATPase, C-terminal domain"/>
    <property type="match status" value="1"/>
</dbReference>
<dbReference type="InterPro" id="IPR005467">
    <property type="entry name" value="His_kinase_dom"/>
</dbReference>
<keyword evidence="8" id="KW-0472">Membrane</keyword>
<keyword evidence="5" id="KW-0808">Transferase</keyword>
<dbReference type="SUPFAM" id="SSF47384">
    <property type="entry name" value="Homodimeric domain of signal transducing histidine kinase"/>
    <property type="match status" value="1"/>
</dbReference>
<dbReference type="STRING" id="1122934.SAMN02745691_02244"/>
<dbReference type="Proteomes" id="UP000184342">
    <property type="component" value="Unassembled WGS sequence"/>
</dbReference>
<dbReference type="CDD" id="cd00082">
    <property type="entry name" value="HisKA"/>
    <property type="match status" value="1"/>
</dbReference>
<evidence type="ECO:0000259" key="9">
    <source>
        <dbReference type="PROSITE" id="PS50109"/>
    </source>
</evidence>
<comment type="catalytic activity">
    <reaction evidence="1">
        <text>ATP + protein L-histidine = ADP + protein N-phospho-L-histidine.</text>
        <dbReference type="EC" id="2.7.13.3"/>
    </reaction>
</comment>
<keyword evidence="8" id="KW-0812">Transmembrane</keyword>
<dbReference type="AlphaFoldDB" id="A0A1M6KPR7"/>
<accession>A0A1M6KPR7</accession>
<evidence type="ECO:0000256" key="8">
    <source>
        <dbReference type="SAM" id="Phobius"/>
    </source>
</evidence>
<dbReference type="Pfam" id="PF00512">
    <property type="entry name" value="HisKA"/>
    <property type="match status" value="1"/>
</dbReference>
<dbReference type="InterPro" id="IPR003661">
    <property type="entry name" value="HisK_dim/P_dom"/>
</dbReference>
<dbReference type="InterPro" id="IPR036890">
    <property type="entry name" value="HATPase_C_sf"/>
</dbReference>
<reference evidence="10 11" key="1">
    <citation type="submission" date="2016-11" db="EMBL/GenBank/DDBJ databases">
        <authorList>
            <person name="Jaros S."/>
            <person name="Januszkiewicz K."/>
            <person name="Wedrychowicz H."/>
        </authorList>
    </citation>
    <scope>NUCLEOTIDE SEQUENCE [LARGE SCALE GENOMIC DNA]</scope>
    <source>
        <strain evidence="10 11">DSM 15970</strain>
    </source>
</reference>
<evidence type="ECO:0000256" key="7">
    <source>
        <dbReference type="ARBA" id="ARBA00023012"/>
    </source>
</evidence>
<feature type="transmembrane region" description="Helical" evidence="8">
    <location>
        <begin position="12"/>
        <end position="33"/>
    </location>
</feature>
<dbReference type="PRINTS" id="PR00344">
    <property type="entry name" value="BCTRLSENSOR"/>
</dbReference>
<keyword evidence="8" id="KW-1133">Transmembrane helix</keyword>
<dbReference type="PANTHER" id="PTHR45453">
    <property type="entry name" value="PHOSPHATE REGULON SENSOR PROTEIN PHOR"/>
    <property type="match status" value="1"/>
</dbReference>
<evidence type="ECO:0000256" key="1">
    <source>
        <dbReference type="ARBA" id="ARBA00000085"/>
    </source>
</evidence>
<dbReference type="InterPro" id="IPR004358">
    <property type="entry name" value="Sig_transdc_His_kin-like_C"/>
</dbReference>
<dbReference type="InterPro" id="IPR050351">
    <property type="entry name" value="BphY/WalK/GraS-like"/>
</dbReference>
<dbReference type="GO" id="GO:0005886">
    <property type="term" value="C:plasma membrane"/>
    <property type="evidence" value="ECO:0007669"/>
    <property type="project" value="TreeGrafter"/>
</dbReference>
<dbReference type="GO" id="GO:0004721">
    <property type="term" value="F:phosphoprotein phosphatase activity"/>
    <property type="evidence" value="ECO:0007669"/>
    <property type="project" value="TreeGrafter"/>
</dbReference>